<dbReference type="AlphaFoldDB" id="A0A844M216"/>
<feature type="domain" description="Abortive phage infection protein C-terminal" evidence="1">
    <location>
        <begin position="253"/>
        <end position="585"/>
    </location>
</feature>
<name>A0A844M216_9GAMM</name>
<proteinExistence type="predicted"/>
<dbReference type="Pfam" id="PF22879">
    <property type="entry name" value="AIPR_N"/>
    <property type="match status" value="1"/>
</dbReference>
<evidence type="ECO:0000259" key="1">
    <source>
        <dbReference type="Pfam" id="PF10592"/>
    </source>
</evidence>
<dbReference type="InterPro" id="IPR018891">
    <property type="entry name" value="AIPR_C"/>
</dbReference>
<evidence type="ECO:0000313" key="4">
    <source>
        <dbReference type="Proteomes" id="UP000442109"/>
    </source>
</evidence>
<dbReference type="Proteomes" id="UP000442109">
    <property type="component" value="Unassembled WGS sequence"/>
</dbReference>
<evidence type="ECO:0000259" key="2">
    <source>
        <dbReference type="Pfam" id="PF22879"/>
    </source>
</evidence>
<gene>
    <name evidence="3" type="ORF">GB996_09300</name>
</gene>
<feature type="domain" description="Abortive infection phage resistance protein N-terminal" evidence="2">
    <location>
        <begin position="30"/>
        <end position="194"/>
    </location>
</feature>
<reference evidence="3 4" key="1">
    <citation type="journal article" date="2019" name="PLoS ONE">
        <title>Pup mortality in New Zealand sea lions (Phocarctos hookeri) at Enderby Island, Auckland Islands, 2013-18.</title>
        <authorList>
            <person name="Michael S.A."/>
            <person name="Hayman D.T.S."/>
            <person name="Gray R."/>
            <person name="Zhang J."/>
            <person name="Rogers L."/>
            <person name="Roe W.D."/>
        </authorList>
    </citation>
    <scope>NUCLEOTIDE SEQUENCE [LARGE SCALE GENOMIC DNA]</scope>
    <source>
        <strain evidence="3 4">SM868</strain>
    </source>
</reference>
<keyword evidence="4" id="KW-1185">Reference proteome</keyword>
<evidence type="ECO:0000313" key="3">
    <source>
        <dbReference type="EMBL" id="MUG32991.1"/>
    </source>
</evidence>
<organism evidence="3 4">
    <name type="scientific">Psychrobacter sanguinis</name>
    <dbReference type="NCBI Taxonomy" id="861445"/>
    <lineage>
        <taxon>Bacteria</taxon>
        <taxon>Pseudomonadati</taxon>
        <taxon>Pseudomonadota</taxon>
        <taxon>Gammaproteobacteria</taxon>
        <taxon>Moraxellales</taxon>
        <taxon>Moraxellaceae</taxon>
        <taxon>Psychrobacter</taxon>
    </lineage>
</organism>
<dbReference type="EMBL" id="WFKQ01000009">
    <property type="protein sequence ID" value="MUG32991.1"/>
    <property type="molecule type" value="Genomic_DNA"/>
</dbReference>
<protein>
    <submittedName>
        <fullName evidence="3">AIPR family protein</fullName>
    </submittedName>
</protein>
<comment type="caution">
    <text evidence="3">The sequence shown here is derived from an EMBL/GenBank/DDBJ whole genome shotgun (WGS) entry which is preliminary data.</text>
</comment>
<accession>A0A844M216</accession>
<dbReference type="Pfam" id="PF10592">
    <property type="entry name" value="AIPR"/>
    <property type="match status" value="1"/>
</dbReference>
<dbReference type="InterPro" id="IPR055101">
    <property type="entry name" value="AIPR_N"/>
</dbReference>
<dbReference type="OrthoDB" id="9806213at2"/>
<dbReference type="RefSeq" id="WP_155587504.1">
    <property type="nucleotide sequence ID" value="NZ_WFKQ01000009.1"/>
</dbReference>
<sequence>MSELDSFYQGLLKEVKLNAAAEGLLMPEAFMDIYVEELIDVGDIQSFQYCDNPAELTGFQRSNIGAHINGYSVDRNENTGSVKLDLFITDYEQRESLENLGKTEVDLAFKRLLKFFTEAKNPNMDSRFFELLDDAHTAYPVVDCIIDYKEEIDEVNLYFLSERARNQKFSKFDRTELDGINIKYHFWDITRLQKVKSASNNKEPIAIDFLNTYKAPLECLVAHTGDQSLKSYLVVMPGEVLADIYNDHGARLLEQNVRSFLQARGGVNKGIRNTILNEPSKFFSYNNGITATAEKVETTVEDGQLKIISIMDLQIVNGGQTTASLARAKIKDADKADLSKIFVQMKLTVIDDEKQKEELVPKISQYANTQNKVTMSDLSSNHGYHVKIEELSRKIWTPPHGKACFWTPSNAKTGFRETQWFYERSRGQYDEMMNKQKGVDKLKYPKYQLFRKTDLAKYMMVWETDEPKWVNMGAQKNFGKYMDLISLNWGKKSFQDRVNEFYYKRIVGRAIIWKSTEKLVQQQEWYTNGYRANIVIYTLAYISHYLKENKLDLDYLKIWAIQDISEELKELIVNISEQVNSLLINDNPSKTTSNVSEWAKRDACWAQILGHSDKLDSYFTDAIVNTFISSKKVEEAEEQAALKEKRSNDLASRDKLNTIDKNYWFMFADYLNEHHELSYTQKGLLRTAQRQTRDFSAKQCYVLNELLEKYGDEFDRYSKSVSIIDS</sequence>